<reference evidence="9" key="1">
    <citation type="submission" date="2022-06" db="EMBL/GenBank/DDBJ databases">
        <title>Alkalimarinus sp. nov., isolated from gut of a Alitta virens.</title>
        <authorList>
            <person name="Yang A.I."/>
            <person name="Shin N.-R."/>
        </authorList>
    </citation>
    <scope>NUCLEOTIDE SEQUENCE</scope>
    <source>
        <strain evidence="9">A2M4</strain>
    </source>
</reference>
<dbReference type="Proteomes" id="UP001163739">
    <property type="component" value="Chromosome"/>
</dbReference>
<dbReference type="SUPFAM" id="SSF47203">
    <property type="entry name" value="Acyl-CoA dehydrogenase C-terminal domain-like"/>
    <property type="match status" value="1"/>
</dbReference>
<evidence type="ECO:0000256" key="4">
    <source>
        <dbReference type="ARBA" id="ARBA00022827"/>
    </source>
</evidence>
<keyword evidence="10" id="KW-1185">Reference proteome</keyword>
<proteinExistence type="inferred from homology"/>
<dbReference type="Gene3D" id="2.40.110.10">
    <property type="entry name" value="Butyryl-CoA Dehydrogenase, subunit A, domain 2"/>
    <property type="match status" value="1"/>
</dbReference>
<evidence type="ECO:0000256" key="5">
    <source>
        <dbReference type="RuleBase" id="RU362125"/>
    </source>
</evidence>
<dbReference type="InterPro" id="IPR036250">
    <property type="entry name" value="AcylCo_DH-like_C"/>
</dbReference>
<dbReference type="InterPro" id="IPR006089">
    <property type="entry name" value="Acyl-CoA_DH_CS"/>
</dbReference>
<dbReference type="InterPro" id="IPR009100">
    <property type="entry name" value="AcylCoA_DH/oxidase_NM_dom_sf"/>
</dbReference>
<dbReference type="InterPro" id="IPR006091">
    <property type="entry name" value="Acyl-CoA_Oxase/DH_mid-dom"/>
</dbReference>
<sequence length="382" mass="42057">MDKKGNYFNDTHKMVRESVSQFVSRHILPNINNWEEQGSFPRELYQLAGDAGILGIGFSEEFGGNGQKDTFMQVAASEELMRSTSGGLVASLGSLNIALPPIALWGSQSLKEKVIPPVLRGEKIAALAITEPGAGSDVAGISTKAVKEGDHYRVNGSKIFITSGVRADFYTVAVRTGDQGHAGISMLMIERETPGFSIGKNLKKMGWWASDTAELFFDDCMVPVEHLIGVENSGFICIMTNFIKERLSLSIMAYMTAQLALEESLKYIKEREAFGRPIGKFQVTKHKLVDMATQVEIAREYTYRVAALMDAGKNPIKEVSMAKNFSTEICENVTNHAVQLFGGMGYMRESVVERLYRDSRILPIGGGTTEIMKELIAKQMGL</sequence>
<evidence type="ECO:0000313" key="10">
    <source>
        <dbReference type="Proteomes" id="UP001163739"/>
    </source>
</evidence>
<keyword evidence="5" id="KW-0560">Oxidoreductase</keyword>
<comment type="cofactor">
    <cofactor evidence="1 5">
        <name>FAD</name>
        <dbReference type="ChEBI" id="CHEBI:57692"/>
    </cofactor>
</comment>
<dbReference type="PROSITE" id="PS00072">
    <property type="entry name" value="ACYL_COA_DH_1"/>
    <property type="match status" value="1"/>
</dbReference>
<evidence type="ECO:0000256" key="1">
    <source>
        <dbReference type="ARBA" id="ARBA00001974"/>
    </source>
</evidence>
<keyword evidence="3 5" id="KW-0285">Flavoprotein</keyword>
<dbReference type="Gene3D" id="1.10.540.10">
    <property type="entry name" value="Acyl-CoA dehydrogenase/oxidase, N-terminal domain"/>
    <property type="match status" value="1"/>
</dbReference>
<feature type="domain" description="Acyl-CoA dehydrogenase/oxidase N-terminal" evidence="8">
    <location>
        <begin position="10"/>
        <end position="122"/>
    </location>
</feature>
<dbReference type="SUPFAM" id="SSF56645">
    <property type="entry name" value="Acyl-CoA dehydrogenase NM domain-like"/>
    <property type="match status" value="1"/>
</dbReference>
<keyword evidence="4 5" id="KW-0274">FAD</keyword>
<protein>
    <submittedName>
        <fullName evidence="9">Acyl-CoA dehydrogenase family protein</fullName>
    </submittedName>
</protein>
<dbReference type="InterPro" id="IPR046373">
    <property type="entry name" value="Acyl-CoA_Oxase/DH_mid-dom_sf"/>
</dbReference>
<accession>A0ABY6N3N2</accession>
<dbReference type="EMBL" id="CP100390">
    <property type="protein sequence ID" value="UZE96731.1"/>
    <property type="molecule type" value="Genomic_DNA"/>
</dbReference>
<evidence type="ECO:0000259" key="7">
    <source>
        <dbReference type="Pfam" id="PF02770"/>
    </source>
</evidence>
<dbReference type="PANTHER" id="PTHR43884">
    <property type="entry name" value="ACYL-COA DEHYDROGENASE"/>
    <property type="match status" value="1"/>
</dbReference>
<evidence type="ECO:0000313" key="9">
    <source>
        <dbReference type="EMBL" id="UZE96731.1"/>
    </source>
</evidence>
<dbReference type="InterPro" id="IPR009075">
    <property type="entry name" value="AcylCo_DH/oxidase_C"/>
</dbReference>
<dbReference type="InterPro" id="IPR013786">
    <property type="entry name" value="AcylCoA_DH/ox_N"/>
</dbReference>
<dbReference type="Pfam" id="PF02771">
    <property type="entry name" value="Acyl-CoA_dh_N"/>
    <property type="match status" value="1"/>
</dbReference>
<dbReference type="Pfam" id="PF02770">
    <property type="entry name" value="Acyl-CoA_dh_M"/>
    <property type="match status" value="1"/>
</dbReference>
<dbReference type="Gene3D" id="1.20.140.10">
    <property type="entry name" value="Butyryl-CoA Dehydrogenase, subunit A, domain 3"/>
    <property type="match status" value="1"/>
</dbReference>
<dbReference type="Pfam" id="PF00441">
    <property type="entry name" value="Acyl-CoA_dh_1"/>
    <property type="match status" value="1"/>
</dbReference>
<evidence type="ECO:0000256" key="3">
    <source>
        <dbReference type="ARBA" id="ARBA00022630"/>
    </source>
</evidence>
<evidence type="ECO:0000259" key="6">
    <source>
        <dbReference type="Pfam" id="PF00441"/>
    </source>
</evidence>
<evidence type="ECO:0000259" key="8">
    <source>
        <dbReference type="Pfam" id="PF02771"/>
    </source>
</evidence>
<dbReference type="PANTHER" id="PTHR43884:SF12">
    <property type="entry name" value="ISOVALERYL-COA DEHYDROGENASE, MITOCHONDRIAL-RELATED"/>
    <property type="match status" value="1"/>
</dbReference>
<dbReference type="PROSITE" id="PS00073">
    <property type="entry name" value="ACYL_COA_DH_2"/>
    <property type="match status" value="1"/>
</dbReference>
<dbReference type="RefSeq" id="WP_265048216.1">
    <property type="nucleotide sequence ID" value="NZ_CP100390.1"/>
</dbReference>
<evidence type="ECO:0000256" key="2">
    <source>
        <dbReference type="ARBA" id="ARBA00009347"/>
    </source>
</evidence>
<feature type="domain" description="Acyl-CoA oxidase/dehydrogenase middle" evidence="7">
    <location>
        <begin position="126"/>
        <end position="220"/>
    </location>
</feature>
<name>A0ABY6N3N2_9ALTE</name>
<gene>
    <name evidence="9" type="ORF">NKI27_02985</name>
</gene>
<feature type="domain" description="Acyl-CoA dehydrogenase/oxidase C-terminal" evidence="6">
    <location>
        <begin position="232"/>
        <end position="380"/>
    </location>
</feature>
<dbReference type="InterPro" id="IPR037069">
    <property type="entry name" value="AcylCoA_DH/ox_N_sf"/>
</dbReference>
<organism evidence="9 10">
    <name type="scientific">Alkalimarinus alittae</name>
    <dbReference type="NCBI Taxonomy" id="2961619"/>
    <lineage>
        <taxon>Bacteria</taxon>
        <taxon>Pseudomonadati</taxon>
        <taxon>Pseudomonadota</taxon>
        <taxon>Gammaproteobacteria</taxon>
        <taxon>Alteromonadales</taxon>
        <taxon>Alteromonadaceae</taxon>
        <taxon>Alkalimarinus</taxon>
    </lineage>
</organism>
<comment type="similarity">
    <text evidence="2 5">Belongs to the acyl-CoA dehydrogenase family.</text>
</comment>